<gene>
    <name evidence="1" type="ORF">MtrunA17_Chr2g0315821</name>
</gene>
<name>A0A396J9J2_MEDTR</name>
<dbReference type="Gramene" id="rna11084">
    <property type="protein sequence ID" value="RHN74946.1"/>
    <property type="gene ID" value="gene11084"/>
</dbReference>
<organism evidence="1">
    <name type="scientific">Medicago truncatula</name>
    <name type="common">Barrel medic</name>
    <name type="synonym">Medicago tribuloides</name>
    <dbReference type="NCBI Taxonomy" id="3880"/>
    <lineage>
        <taxon>Eukaryota</taxon>
        <taxon>Viridiplantae</taxon>
        <taxon>Streptophyta</taxon>
        <taxon>Embryophyta</taxon>
        <taxon>Tracheophyta</taxon>
        <taxon>Spermatophyta</taxon>
        <taxon>Magnoliopsida</taxon>
        <taxon>eudicotyledons</taxon>
        <taxon>Gunneridae</taxon>
        <taxon>Pentapetalae</taxon>
        <taxon>rosids</taxon>
        <taxon>fabids</taxon>
        <taxon>Fabales</taxon>
        <taxon>Fabaceae</taxon>
        <taxon>Papilionoideae</taxon>
        <taxon>50 kb inversion clade</taxon>
        <taxon>NPAAA clade</taxon>
        <taxon>Hologalegina</taxon>
        <taxon>IRL clade</taxon>
        <taxon>Trifolieae</taxon>
        <taxon>Medicago</taxon>
    </lineage>
</organism>
<dbReference type="Proteomes" id="UP000265566">
    <property type="component" value="Chromosome 2"/>
</dbReference>
<dbReference type="AlphaFoldDB" id="A0A396J9J2"/>
<dbReference type="EMBL" id="PSQE01000002">
    <property type="protein sequence ID" value="RHN74946.1"/>
    <property type="molecule type" value="Genomic_DNA"/>
</dbReference>
<protein>
    <submittedName>
        <fullName evidence="1">Uncharacterized protein</fullName>
    </submittedName>
</protein>
<accession>A0A396J9J2</accession>
<comment type="caution">
    <text evidence="1">The sequence shown here is derived from an EMBL/GenBank/DDBJ whole genome shotgun (WGS) entry which is preliminary data.</text>
</comment>
<evidence type="ECO:0000313" key="1">
    <source>
        <dbReference type="EMBL" id="RHN74946.1"/>
    </source>
</evidence>
<sequence>MIDDKMHVFATKKIVQDERMYFCSKCNKHVSDESGSMPKEIITLVDSTLMFKGESNNNMDARLEKSYWVSKISNKVEKDRCQYDKKII</sequence>
<reference evidence="1" key="1">
    <citation type="journal article" date="2018" name="Nat. Plants">
        <title>Whole-genome landscape of Medicago truncatula symbiotic genes.</title>
        <authorList>
            <person name="Pecrix Y."/>
            <person name="Gamas P."/>
            <person name="Carrere S."/>
        </authorList>
    </citation>
    <scope>NUCLEOTIDE SEQUENCE</scope>
    <source>
        <tissue evidence="1">Leaves</tissue>
    </source>
</reference>
<proteinExistence type="predicted"/>